<dbReference type="SMART" id="SM00941">
    <property type="entry name" value="PYNP_C"/>
    <property type="match status" value="1"/>
</dbReference>
<dbReference type="Gene3D" id="1.20.970.10">
    <property type="entry name" value="Transferase, Pyrimidine Nucleoside Phosphorylase, Chain C"/>
    <property type="match status" value="1"/>
</dbReference>
<evidence type="ECO:0000256" key="6">
    <source>
        <dbReference type="ARBA" id="ARBA00048550"/>
    </source>
</evidence>
<keyword evidence="5 8" id="KW-0808">Transferase</keyword>
<dbReference type="Pfam" id="PF07831">
    <property type="entry name" value="PYNP_C"/>
    <property type="match status" value="1"/>
</dbReference>
<evidence type="ECO:0000259" key="7">
    <source>
        <dbReference type="SMART" id="SM00941"/>
    </source>
</evidence>
<evidence type="ECO:0000313" key="9">
    <source>
        <dbReference type="Proteomes" id="UP000238348"/>
    </source>
</evidence>
<dbReference type="InterPro" id="IPR018090">
    <property type="entry name" value="Pyrmidine_PPas_bac/euk"/>
</dbReference>
<dbReference type="PIRSF" id="PIRSF000478">
    <property type="entry name" value="TP_PyNP"/>
    <property type="match status" value="1"/>
</dbReference>
<dbReference type="Gene3D" id="3.90.1170.30">
    <property type="entry name" value="Pyrimidine nucleoside phosphorylase-like, C-terminal domain"/>
    <property type="match status" value="1"/>
</dbReference>
<dbReference type="InterPro" id="IPR013465">
    <property type="entry name" value="Thymidine_Pase"/>
</dbReference>
<evidence type="ECO:0000256" key="5">
    <source>
        <dbReference type="ARBA" id="ARBA00022679"/>
    </source>
</evidence>
<gene>
    <name evidence="8" type="ORF">SOCE26_027730</name>
</gene>
<dbReference type="PANTHER" id="PTHR10515:SF0">
    <property type="entry name" value="THYMIDINE PHOSPHORYLASE"/>
    <property type="match status" value="1"/>
</dbReference>
<evidence type="ECO:0000256" key="1">
    <source>
        <dbReference type="ARBA" id="ARBA00006915"/>
    </source>
</evidence>
<name>A0A2L0EQ18_SORCE</name>
<dbReference type="SUPFAM" id="SSF47648">
    <property type="entry name" value="Nucleoside phosphorylase/phosphoribosyltransferase N-terminal domain"/>
    <property type="match status" value="1"/>
</dbReference>
<dbReference type="Pfam" id="PF00591">
    <property type="entry name" value="Glycos_transf_3"/>
    <property type="match status" value="1"/>
</dbReference>
<dbReference type="Pfam" id="PF02885">
    <property type="entry name" value="Glycos_trans_3N"/>
    <property type="match status" value="1"/>
</dbReference>
<dbReference type="SUPFAM" id="SSF52418">
    <property type="entry name" value="Nucleoside phosphorylase/phosphoribosyltransferase catalytic domain"/>
    <property type="match status" value="1"/>
</dbReference>
<dbReference type="GO" id="GO:0006213">
    <property type="term" value="P:pyrimidine nucleoside metabolic process"/>
    <property type="evidence" value="ECO:0007669"/>
    <property type="project" value="InterPro"/>
</dbReference>
<dbReference type="Gene3D" id="3.40.1030.10">
    <property type="entry name" value="Nucleoside phosphorylase/phosphoribosyltransferase catalytic domain"/>
    <property type="match status" value="1"/>
</dbReference>
<dbReference type="GO" id="GO:0005829">
    <property type="term" value="C:cytosol"/>
    <property type="evidence" value="ECO:0007669"/>
    <property type="project" value="TreeGrafter"/>
</dbReference>
<dbReference type="EMBL" id="CP012673">
    <property type="protein sequence ID" value="AUX41362.1"/>
    <property type="molecule type" value="Genomic_DNA"/>
</dbReference>
<dbReference type="InterPro" id="IPR013102">
    <property type="entry name" value="PYNP_C"/>
</dbReference>
<dbReference type="GO" id="GO:0006206">
    <property type="term" value="P:pyrimidine nucleobase metabolic process"/>
    <property type="evidence" value="ECO:0007669"/>
    <property type="project" value="InterPro"/>
</dbReference>
<dbReference type="OrthoDB" id="9763887at2"/>
<evidence type="ECO:0000313" key="8">
    <source>
        <dbReference type="EMBL" id="AUX41362.1"/>
    </source>
</evidence>
<dbReference type="SUPFAM" id="SSF54680">
    <property type="entry name" value="Pyrimidine nucleoside phosphorylase C-terminal domain"/>
    <property type="match status" value="1"/>
</dbReference>
<sequence>MKTLVELVARKRDGGRLSDDEIARIVRAHSDGEFADYQMSALLMAIFFRGMDDAETVALTRAMLHSGDVLDLSGVPGRKVDKHSTGGVGDKVSICLAPLVAACGVPVPMVSGRGLGHTGGTLDKLEAIPGFDVSLDAGAFARIVREVGTCMIGQTERIAPADKRIYALRDVTATVESIPLIVASILSKKLAEGIDALVLDVKVGRGAFMKTLEDARALATALVRVGTAAGKRVTALLTDMSAPLGRTVGNALETREAIEVLRGGGPADLVACTLALGEEMLIAGGAAATAGAARAKLEAAIASGAAAEVLARMIAAQKGDPAVVEDAGRLPRAPVVVDVAAEEEGVVVALDPLEIGLTAVALGAGRTRADQRVDPAVGIELTAARGDRVGRGAPLARIHARRPEDAHAAAGRVRAAFQLGPQPAPAFPLVLERIAL</sequence>
<dbReference type="FunFam" id="3.40.1030.10:FF:000003">
    <property type="entry name" value="Pyrimidine-nucleoside phosphorylase"/>
    <property type="match status" value="1"/>
</dbReference>
<dbReference type="InterPro" id="IPR035902">
    <property type="entry name" value="Nuc_phospho_transferase"/>
</dbReference>
<evidence type="ECO:0000256" key="2">
    <source>
        <dbReference type="ARBA" id="ARBA00011738"/>
    </source>
</evidence>
<dbReference type="InterPro" id="IPR000053">
    <property type="entry name" value="Thymidine/pyrmidine_PPase"/>
</dbReference>
<dbReference type="UniPathway" id="UPA00578">
    <property type="reaction ID" value="UER00638"/>
</dbReference>
<comment type="catalytic activity">
    <reaction evidence="6">
        <text>thymidine + phosphate = 2-deoxy-alpha-D-ribose 1-phosphate + thymine</text>
        <dbReference type="Rhea" id="RHEA:16037"/>
        <dbReference type="ChEBI" id="CHEBI:17748"/>
        <dbReference type="ChEBI" id="CHEBI:17821"/>
        <dbReference type="ChEBI" id="CHEBI:43474"/>
        <dbReference type="ChEBI" id="CHEBI:57259"/>
        <dbReference type="EC" id="2.4.2.4"/>
    </reaction>
</comment>
<organism evidence="8 9">
    <name type="scientific">Sorangium cellulosum</name>
    <name type="common">Polyangium cellulosum</name>
    <dbReference type="NCBI Taxonomy" id="56"/>
    <lineage>
        <taxon>Bacteria</taxon>
        <taxon>Pseudomonadati</taxon>
        <taxon>Myxococcota</taxon>
        <taxon>Polyangia</taxon>
        <taxon>Polyangiales</taxon>
        <taxon>Polyangiaceae</taxon>
        <taxon>Sorangium</taxon>
    </lineage>
</organism>
<dbReference type="GO" id="GO:0009032">
    <property type="term" value="F:thymidine phosphorylase activity"/>
    <property type="evidence" value="ECO:0007669"/>
    <property type="project" value="UniProtKB-EC"/>
</dbReference>
<evidence type="ECO:0000256" key="4">
    <source>
        <dbReference type="ARBA" id="ARBA00022676"/>
    </source>
</evidence>
<dbReference type="InterPro" id="IPR017872">
    <property type="entry name" value="Pyrmidine_PPase_CS"/>
</dbReference>
<comment type="similarity">
    <text evidence="1">Belongs to the thymidine/pyrimidine-nucleoside phosphorylase family.</text>
</comment>
<dbReference type="PROSITE" id="PS00647">
    <property type="entry name" value="THYMID_PHOSPHORYLASE"/>
    <property type="match status" value="1"/>
</dbReference>
<dbReference type="InterPro" id="IPR017459">
    <property type="entry name" value="Glycosyl_Trfase_fam3_N_dom"/>
</dbReference>
<accession>A0A2L0EQ18</accession>
<dbReference type="GO" id="GO:0004645">
    <property type="term" value="F:1,4-alpha-oligoglucan phosphorylase activity"/>
    <property type="evidence" value="ECO:0007669"/>
    <property type="project" value="InterPro"/>
</dbReference>
<feature type="domain" description="Pyrimidine nucleoside phosphorylase C-terminal" evidence="7">
    <location>
        <begin position="346"/>
        <end position="420"/>
    </location>
</feature>
<dbReference type="InterPro" id="IPR000312">
    <property type="entry name" value="Glycosyl_Trfase_fam3"/>
</dbReference>
<reference evidence="8 9" key="1">
    <citation type="submission" date="2015-09" db="EMBL/GenBank/DDBJ databases">
        <title>Sorangium comparison.</title>
        <authorList>
            <person name="Zaburannyi N."/>
            <person name="Bunk B."/>
            <person name="Overmann J."/>
            <person name="Mueller R."/>
        </authorList>
    </citation>
    <scope>NUCLEOTIDE SEQUENCE [LARGE SCALE GENOMIC DNA]</scope>
    <source>
        <strain evidence="8 9">So ce26</strain>
    </source>
</reference>
<dbReference type="RefSeq" id="WP_104979531.1">
    <property type="nucleotide sequence ID" value="NZ_CP012673.1"/>
</dbReference>
<keyword evidence="4 8" id="KW-0328">Glycosyltransferase</keyword>
<dbReference type="EC" id="2.4.2.4" evidence="3"/>
<comment type="subunit">
    <text evidence="2">Homodimer.</text>
</comment>
<dbReference type="NCBIfam" id="NF004490">
    <property type="entry name" value="PRK05820.1"/>
    <property type="match status" value="1"/>
</dbReference>
<dbReference type="InterPro" id="IPR036566">
    <property type="entry name" value="PYNP-like_C_sf"/>
</dbReference>
<proteinExistence type="inferred from homology"/>
<dbReference type="Proteomes" id="UP000238348">
    <property type="component" value="Chromosome"/>
</dbReference>
<dbReference type="AlphaFoldDB" id="A0A2L0EQ18"/>
<dbReference type="HAMAP" id="MF_01628">
    <property type="entry name" value="Thymid_phosp"/>
    <property type="match status" value="1"/>
</dbReference>
<dbReference type="PANTHER" id="PTHR10515">
    <property type="entry name" value="THYMIDINE PHOSPHORYLASE"/>
    <property type="match status" value="1"/>
</dbReference>
<protein>
    <recommendedName>
        <fullName evidence="3">thymidine phosphorylase</fullName>
        <ecNumber evidence="3">2.4.2.4</ecNumber>
    </recommendedName>
</protein>
<dbReference type="NCBIfam" id="TIGR02644">
    <property type="entry name" value="Y_phosphoryl"/>
    <property type="match status" value="1"/>
</dbReference>
<dbReference type="InterPro" id="IPR036320">
    <property type="entry name" value="Glycosyl_Trfase_fam3_N_dom_sf"/>
</dbReference>
<evidence type="ECO:0000256" key="3">
    <source>
        <dbReference type="ARBA" id="ARBA00011892"/>
    </source>
</evidence>